<protein>
    <submittedName>
        <fullName evidence="1">Uncharacterized protein</fullName>
    </submittedName>
</protein>
<evidence type="ECO:0000313" key="2">
    <source>
        <dbReference type="Proteomes" id="UP000053097"/>
    </source>
</evidence>
<accession>A0A026WZX7</accession>
<gene>
    <name evidence="1" type="ORF">X777_12013</name>
</gene>
<keyword evidence="2" id="KW-1185">Reference proteome</keyword>
<organism evidence="1 2">
    <name type="scientific">Ooceraea biroi</name>
    <name type="common">Clonal raider ant</name>
    <name type="synonym">Cerapachys biroi</name>
    <dbReference type="NCBI Taxonomy" id="2015173"/>
    <lineage>
        <taxon>Eukaryota</taxon>
        <taxon>Metazoa</taxon>
        <taxon>Ecdysozoa</taxon>
        <taxon>Arthropoda</taxon>
        <taxon>Hexapoda</taxon>
        <taxon>Insecta</taxon>
        <taxon>Pterygota</taxon>
        <taxon>Neoptera</taxon>
        <taxon>Endopterygota</taxon>
        <taxon>Hymenoptera</taxon>
        <taxon>Apocrita</taxon>
        <taxon>Aculeata</taxon>
        <taxon>Formicoidea</taxon>
        <taxon>Formicidae</taxon>
        <taxon>Dorylinae</taxon>
        <taxon>Ooceraea</taxon>
    </lineage>
</organism>
<dbReference type="Proteomes" id="UP000053097">
    <property type="component" value="Unassembled WGS sequence"/>
</dbReference>
<dbReference type="AlphaFoldDB" id="A0A026WZX7"/>
<evidence type="ECO:0000313" key="1">
    <source>
        <dbReference type="EMBL" id="EZA61306.1"/>
    </source>
</evidence>
<proteinExistence type="predicted"/>
<reference evidence="1 2" key="1">
    <citation type="journal article" date="2014" name="Curr. Biol.">
        <title>The genome of the clonal raider ant Cerapachys biroi.</title>
        <authorList>
            <person name="Oxley P.R."/>
            <person name="Ji L."/>
            <person name="Fetter-Pruneda I."/>
            <person name="McKenzie S.K."/>
            <person name="Li C."/>
            <person name="Hu H."/>
            <person name="Zhang G."/>
            <person name="Kronauer D.J."/>
        </authorList>
    </citation>
    <scope>NUCLEOTIDE SEQUENCE [LARGE SCALE GENOMIC DNA]</scope>
</reference>
<sequence>MVYTCAYKQSTMNESDARQKMLSTIIETTSGSESVQSNKIVRKRKRMKRCTLEKDTERMMKQREIKIKLVKIRKSQVAAQ</sequence>
<name>A0A026WZX7_OOCBI</name>
<dbReference type="EMBL" id="KK107061">
    <property type="protein sequence ID" value="EZA61306.1"/>
    <property type="molecule type" value="Genomic_DNA"/>
</dbReference>
<feature type="non-terminal residue" evidence="1">
    <location>
        <position position="80"/>
    </location>
</feature>